<proteinExistence type="predicted"/>
<dbReference type="OrthoDB" id="9784719at2"/>
<dbReference type="PROSITE" id="PS50110">
    <property type="entry name" value="RESPONSE_REGULATORY"/>
    <property type="match status" value="1"/>
</dbReference>
<dbReference type="InterPro" id="IPR011006">
    <property type="entry name" value="CheY-like_superfamily"/>
</dbReference>
<dbReference type="InterPro" id="IPR050595">
    <property type="entry name" value="Bact_response_regulator"/>
</dbReference>
<keyword evidence="3" id="KW-0804">Transcription</keyword>
<dbReference type="CDD" id="cd00156">
    <property type="entry name" value="REC"/>
    <property type="match status" value="1"/>
</dbReference>
<feature type="domain" description="Response regulatory" evidence="5">
    <location>
        <begin position="5"/>
        <end position="117"/>
    </location>
</feature>
<evidence type="ECO:0000313" key="7">
    <source>
        <dbReference type="Proteomes" id="UP000320653"/>
    </source>
</evidence>
<keyword evidence="1 4" id="KW-0597">Phosphoprotein</keyword>
<dbReference type="SMART" id="SM00448">
    <property type="entry name" value="REC"/>
    <property type="match status" value="1"/>
</dbReference>
<protein>
    <submittedName>
        <fullName evidence="6">Response regulator receiver domain-containing protein</fullName>
    </submittedName>
</protein>
<dbReference type="Gene3D" id="3.40.50.2300">
    <property type="match status" value="1"/>
</dbReference>
<evidence type="ECO:0000256" key="4">
    <source>
        <dbReference type="PROSITE-ProRule" id="PRU00169"/>
    </source>
</evidence>
<dbReference type="RefSeq" id="WP_145641761.1">
    <property type="nucleotide sequence ID" value="NZ_VIWP01000009.1"/>
</dbReference>
<dbReference type="GO" id="GO:0000160">
    <property type="term" value="P:phosphorelay signal transduction system"/>
    <property type="evidence" value="ECO:0007669"/>
    <property type="project" value="InterPro"/>
</dbReference>
<dbReference type="InterPro" id="IPR001789">
    <property type="entry name" value="Sig_transdc_resp-reg_receiver"/>
</dbReference>
<organism evidence="6 7">
    <name type="scientific">Neorhizobium alkalisoli</name>
    <dbReference type="NCBI Taxonomy" id="528178"/>
    <lineage>
        <taxon>Bacteria</taxon>
        <taxon>Pseudomonadati</taxon>
        <taxon>Pseudomonadota</taxon>
        <taxon>Alphaproteobacteria</taxon>
        <taxon>Hyphomicrobiales</taxon>
        <taxon>Rhizobiaceae</taxon>
        <taxon>Rhizobium/Agrobacterium group</taxon>
        <taxon>Neorhizobium</taxon>
    </lineage>
</organism>
<name>A0A561QCJ7_9HYPH</name>
<accession>A0A561QCJ7</accession>
<evidence type="ECO:0000259" key="5">
    <source>
        <dbReference type="PROSITE" id="PS50110"/>
    </source>
</evidence>
<feature type="modified residue" description="4-aspartylphosphate" evidence="4">
    <location>
        <position position="54"/>
    </location>
</feature>
<dbReference type="PANTHER" id="PTHR44591:SF3">
    <property type="entry name" value="RESPONSE REGULATORY DOMAIN-CONTAINING PROTEIN"/>
    <property type="match status" value="1"/>
</dbReference>
<dbReference type="Proteomes" id="UP000320653">
    <property type="component" value="Unassembled WGS sequence"/>
</dbReference>
<dbReference type="AlphaFoldDB" id="A0A561QCJ7"/>
<sequence length="127" mass="13802">MPAQTVLVVDDEPLIRMTLADALVDEGFDVLEASNVLEAVAVFGMRHIDFLVTDVDMPGALDGFDLVRFVRVHGRHVVVVVTSGGSVPGEGVHEPDETFIAKPYRLKGVIDKLKAAAMQRRDFGLAM</sequence>
<evidence type="ECO:0000256" key="3">
    <source>
        <dbReference type="ARBA" id="ARBA00023163"/>
    </source>
</evidence>
<dbReference type="EMBL" id="VIWP01000009">
    <property type="protein sequence ID" value="TWF48011.1"/>
    <property type="molecule type" value="Genomic_DNA"/>
</dbReference>
<reference evidence="6 7" key="1">
    <citation type="submission" date="2019-06" db="EMBL/GenBank/DDBJ databases">
        <title>Sorghum-associated microbial communities from plants grown in Nebraska, USA.</title>
        <authorList>
            <person name="Schachtman D."/>
        </authorList>
    </citation>
    <scope>NUCLEOTIDE SEQUENCE [LARGE SCALE GENOMIC DNA]</scope>
    <source>
        <strain evidence="6 7">1225</strain>
    </source>
</reference>
<gene>
    <name evidence="6" type="ORF">FHW37_10974</name>
</gene>
<evidence type="ECO:0000256" key="2">
    <source>
        <dbReference type="ARBA" id="ARBA00023015"/>
    </source>
</evidence>
<comment type="caution">
    <text evidence="6">The sequence shown here is derived from an EMBL/GenBank/DDBJ whole genome shotgun (WGS) entry which is preliminary data.</text>
</comment>
<keyword evidence="7" id="KW-1185">Reference proteome</keyword>
<dbReference type="Pfam" id="PF00072">
    <property type="entry name" value="Response_reg"/>
    <property type="match status" value="1"/>
</dbReference>
<dbReference type="PANTHER" id="PTHR44591">
    <property type="entry name" value="STRESS RESPONSE REGULATOR PROTEIN 1"/>
    <property type="match status" value="1"/>
</dbReference>
<evidence type="ECO:0000256" key="1">
    <source>
        <dbReference type="ARBA" id="ARBA00022553"/>
    </source>
</evidence>
<dbReference type="SUPFAM" id="SSF52172">
    <property type="entry name" value="CheY-like"/>
    <property type="match status" value="1"/>
</dbReference>
<keyword evidence="2" id="KW-0805">Transcription regulation</keyword>
<evidence type="ECO:0000313" key="6">
    <source>
        <dbReference type="EMBL" id="TWF48011.1"/>
    </source>
</evidence>